<dbReference type="InterPro" id="IPR050318">
    <property type="entry name" value="DENR/SUI1_TIF"/>
</dbReference>
<organism evidence="3">
    <name type="scientific">Cryptosporidium hominis</name>
    <dbReference type="NCBI Taxonomy" id="237895"/>
    <lineage>
        <taxon>Eukaryota</taxon>
        <taxon>Sar</taxon>
        <taxon>Alveolata</taxon>
        <taxon>Apicomplexa</taxon>
        <taxon>Conoidasida</taxon>
        <taxon>Coccidia</taxon>
        <taxon>Eucoccidiorida</taxon>
        <taxon>Eimeriorina</taxon>
        <taxon>Cryptosporidiidae</taxon>
        <taxon>Cryptosporidium</taxon>
    </lineage>
</organism>
<dbReference type="CDD" id="cd11607">
    <property type="entry name" value="DENR_C"/>
    <property type="match status" value="1"/>
</dbReference>
<evidence type="ECO:0000313" key="4">
    <source>
        <dbReference type="EMBL" id="PPS98100.1"/>
    </source>
</evidence>
<dbReference type="VEuPathDB" id="CryptoDB:CHUDEA8_2890"/>
<accession>A0A0S4TKR9</accession>
<name>A0A0S4TKR9_CRYHO</name>
<dbReference type="VEuPathDB" id="CryptoDB:Chro.80336"/>
<dbReference type="PROSITE" id="PS50296">
    <property type="entry name" value="SUI1"/>
    <property type="match status" value="1"/>
</dbReference>
<dbReference type="InterPro" id="IPR046447">
    <property type="entry name" value="DENR_C"/>
</dbReference>
<gene>
    <name evidence="3" type="ORF">CHUDEA8_2890</name>
    <name evidence="4" type="ORF">GY17_00000725</name>
</gene>
<reference evidence="4 5" key="3">
    <citation type="submission" date="2017-10" db="EMBL/GenBank/DDBJ databases">
        <title>Consistent, comparative and evidence-based genome annotation and re-annotation for the closely-related species, Cryptosporidium parvum, C. hominis and C. tyzzeri.</title>
        <authorList>
            <person name="Baptista R.P."/>
            <person name="Li Y."/>
            <person name="Sateriale A."/>
            <person name="Striepen B."/>
            <person name="Kissinger J.C."/>
        </authorList>
    </citation>
    <scope>NUCLEOTIDE SEQUENCE [LARGE SCALE GENOMIC DNA]</scope>
    <source>
        <strain evidence="4">30976</strain>
    </source>
</reference>
<dbReference type="OrthoDB" id="277199at2759"/>
<keyword evidence="5" id="KW-1185">Reference proteome</keyword>
<dbReference type="VEuPathDB" id="CryptoDB:GY17_00000725"/>
<feature type="domain" description="SUI1" evidence="2">
    <location>
        <begin position="90"/>
        <end position="162"/>
    </location>
</feature>
<reference evidence="3" key="2">
    <citation type="submission" date="2015-08" db="EMBL/GenBank/DDBJ databases">
        <authorList>
            <person name="Babu N.S."/>
            <person name="Beckwith C.J."/>
            <person name="Beseler K.G."/>
            <person name="Brison A."/>
            <person name="Carone J.V."/>
            <person name="Caskin T.P."/>
            <person name="Diamond M."/>
            <person name="Durham M.E."/>
            <person name="Foxe J.M."/>
            <person name="Go M."/>
            <person name="Henderson B.A."/>
            <person name="Jones I.B."/>
            <person name="McGettigan J.A."/>
            <person name="Micheletti S.J."/>
            <person name="Nasrallah M.E."/>
            <person name="Ortiz D."/>
            <person name="Piller C.R."/>
            <person name="Privatt S.R."/>
            <person name="Schneider S.L."/>
            <person name="Sharp S."/>
            <person name="Smith T.C."/>
            <person name="Stanton J.D."/>
            <person name="Ullery H.E."/>
            <person name="Wilson R.J."/>
            <person name="Serrano M.G."/>
            <person name="Buck G."/>
            <person name="Lee V."/>
            <person name="Wang Y."/>
            <person name="Carvalho R."/>
            <person name="Voegtly L."/>
            <person name="Shi R."/>
            <person name="Duckworth R."/>
            <person name="Johnson A."/>
            <person name="Loviza R."/>
            <person name="Walstead R."/>
            <person name="Shah Z."/>
            <person name="Kiflezghi M."/>
            <person name="Wade K."/>
            <person name="Ball S.L."/>
            <person name="Bradley K.W."/>
            <person name="Asai D.J."/>
            <person name="Bowman C.A."/>
            <person name="Russell D.A."/>
            <person name="Pope W.H."/>
            <person name="Jacobs-Sera D."/>
            <person name="Hendrix R.W."/>
            <person name="Hatfull G.F."/>
        </authorList>
    </citation>
    <scope>NUCLEOTIDE SEQUENCE [LARGE SCALE GENOMIC DNA]</scope>
</reference>
<sequence>MKIKTREVIKEIQTIEYCKSCGLPTDYCEYGQCTKNKILGHNEVSEANKLDSQLNTSLKIDETQISQGNAQKKYEESNSAKKKKTKQNVITIKVESRARRKNVTVVNGLELFDIQLNEAAKKFAKQFSCGASVVKGTSGKPDHIDVQGDFDITIAEFILKIYPNIEPSNIVIQT</sequence>
<keyword evidence="4" id="KW-0648">Protein biosynthesis</keyword>
<proteinExistence type="inferred from homology"/>
<dbReference type="InterPro" id="IPR036877">
    <property type="entry name" value="SUI1_dom_sf"/>
</dbReference>
<dbReference type="Pfam" id="PF01253">
    <property type="entry name" value="SUI1"/>
    <property type="match status" value="1"/>
</dbReference>
<dbReference type="GO" id="GO:0003743">
    <property type="term" value="F:translation initiation factor activity"/>
    <property type="evidence" value="ECO:0007669"/>
    <property type="project" value="UniProtKB-KW"/>
</dbReference>
<evidence type="ECO:0000313" key="3">
    <source>
        <dbReference type="EMBL" id="CUV07839.1"/>
    </source>
</evidence>
<protein>
    <submittedName>
        <fullName evidence="4">Translation initiation factor SUI1</fullName>
    </submittedName>
</protein>
<reference evidence="4 5" key="1">
    <citation type="submission" date="2014-11" db="EMBL/GenBank/DDBJ databases">
        <title>Comparative genomic analysis of Cryptosporidium hominis reveals occurrence of genetic recombination in virulent subtypes.</title>
        <authorList>
            <person name="Guo Y."/>
            <person name="Tang K."/>
            <person name="Frace M."/>
            <person name="Li N."/>
            <person name="Roellig D.M."/>
            <person name="Sammons S."/>
            <person name="Knipe K."/>
            <person name="Rowe L."/>
            <person name="Feng Y."/>
            <person name="Xiao L."/>
        </authorList>
    </citation>
    <scope>NUCLEOTIDE SEQUENCE [LARGE SCALE GENOMIC DNA]</scope>
    <source>
        <strain evidence="4">30976</strain>
    </source>
</reference>
<evidence type="ECO:0000256" key="1">
    <source>
        <dbReference type="ARBA" id="ARBA00007514"/>
    </source>
</evidence>
<dbReference type="VEuPathDB" id="CryptoDB:ChTU502y2012_421g0575"/>
<keyword evidence="4" id="KW-0396">Initiation factor</keyword>
<evidence type="ECO:0000259" key="2">
    <source>
        <dbReference type="PROSITE" id="PS50296"/>
    </source>
</evidence>
<dbReference type="EMBL" id="LN877954">
    <property type="protein sequence ID" value="CUV07839.1"/>
    <property type="molecule type" value="Genomic_DNA"/>
</dbReference>
<dbReference type="EMBL" id="JTAI01000002">
    <property type="protein sequence ID" value="PPS98100.1"/>
    <property type="molecule type" value="Genomic_DNA"/>
</dbReference>
<dbReference type="GO" id="GO:0003729">
    <property type="term" value="F:mRNA binding"/>
    <property type="evidence" value="ECO:0007669"/>
    <property type="project" value="TreeGrafter"/>
</dbReference>
<dbReference type="Proteomes" id="UP001429100">
    <property type="component" value="Unassembled WGS sequence"/>
</dbReference>
<dbReference type="PANTHER" id="PTHR12789">
    <property type="entry name" value="DENSITY-REGULATED PROTEIN HOMOLOG"/>
    <property type="match status" value="1"/>
</dbReference>
<dbReference type="InterPro" id="IPR001950">
    <property type="entry name" value="SUI1"/>
</dbReference>
<evidence type="ECO:0000313" key="5">
    <source>
        <dbReference type="Proteomes" id="UP001429100"/>
    </source>
</evidence>
<dbReference type="Gene3D" id="3.30.780.10">
    <property type="entry name" value="SUI1-like domain"/>
    <property type="match status" value="1"/>
</dbReference>
<dbReference type="PANTHER" id="PTHR12789:SF0">
    <property type="entry name" value="DENSITY-REGULATED PROTEIN"/>
    <property type="match status" value="1"/>
</dbReference>
<dbReference type="GO" id="GO:0001731">
    <property type="term" value="P:formation of translation preinitiation complex"/>
    <property type="evidence" value="ECO:0007669"/>
    <property type="project" value="TreeGrafter"/>
</dbReference>
<dbReference type="Proteomes" id="UP000199752">
    <property type="component" value="Chromosome 8"/>
</dbReference>
<dbReference type="SUPFAM" id="SSF55159">
    <property type="entry name" value="eIF1-like"/>
    <property type="match status" value="1"/>
</dbReference>
<dbReference type="AlphaFoldDB" id="A0A0S4TKR9"/>
<dbReference type="GO" id="GO:0002188">
    <property type="term" value="P:translation reinitiation"/>
    <property type="evidence" value="ECO:0007669"/>
    <property type="project" value="TreeGrafter"/>
</dbReference>
<comment type="similarity">
    <text evidence="1">Belongs to the DENR family.</text>
</comment>